<protein>
    <recommendedName>
        <fullName evidence="3">Sialate O-acetylesterase domain-containing protein</fullName>
    </recommendedName>
</protein>
<keyword evidence="2" id="KW-0732">Signal</keyword>
<dbReference type="GO" id="GO:0001681">
    <property type="term" value="F:sialate O-acetylesterase activity"/>
    <property type="evidence" value="ECO:0007669"/>
    <property type="project" value="InterPro"/>
</dbReference>
<reference evidence="5" key="1">
    <citation type="submission" date="2017-04" db="EMBL/GenBank/DDBJ databases">
        <title>Function of individual gut microbiota members based on whole genome sequencing of pure cultures obtained from chicken caecum.</title>
        <authorList>
            <person name="Medvecky M."/>
            <person name="Cejkova D."/>
            <person name="Polansky O."/>
            <person name="Karasova D."/>
            <person name="Kubasova T."/>
            <person name="Cizek A."/>
            <person name="Rychlik I."/>
        </authorList>
    </citation>
    <scope>NUCLEOTIDE SEQUENCE [LARGE SCALE GENOMIC DNA]</scope>
    <source>
        <strain evidence="5">An90</strain>
    </source>
</reference>
<dbReference type="SUPFAM" id="SSF52266">
    <property type="entry name" value="SGNH hydrolase"/>
    <property type="match status" value="1"/>
</dbReference>
<dbReference type="PANTHER" id="PTHR22901:SF0">
    <property type="entry name" value="SIALATE O-ACETYLESTERASE"/>
    <property type="match status" value="1"/>
</dbReference>
<dbReference type="Pfam" id="PF03629">
    <property type="entry name" value="SASA"/>
    <property type="match status" value="1"/>
</dbReference>
<evidence type="ECO:0000313" key="4">
    <source>
        <dbReference type="EMBL" id="OUN03618.1"/>
    </source>
</evidence>
<dbReference type="PANTHER" id="PTHR22901">
    <property type="entry name" value="SIALATE O-ACETYLESTERASE"/>
    <property type="match status" value="1"/>
</dbReference>
<dbReference type="GO" id="GO:0005975">
    <property type="term" value="P:carbohydrate metabolic process"/>
    <property type="evidence" value="ECO:0007669"/>
    <property type="project" value="TreeGrafter"/>
</dbReference>
<organism evidence="4 5">
    <name type="scientific">Alistipes onderdonkii</name>
    <dbReference type="NCBI Taxonomy" id="328813"/>
    <lineage>
        <taxon>Bacteria</taxon>
        <taxon>Pseudomonadati</taxon>
        <taxon>Bacteroidota</taxon>
        <taxon>Bacteroidia</taxon>
        <taxon>Bacteroidales</taxon>
        <taxon>Rikenellaceae</taxon>
        <taxon>Alistipes</taxon>
    </lineage>
</organism>
<sequence>MIAGMGRFCALVLLLCAAWAPSEAKIKLPAIVGDNMVLQQSCEVKLWGWAAPEAEVSVAPSWCGAVRTQADKKGRWCVTVATPAASFEPRSIALGDGDGEPVVLKNILIGEVWLCSGQSNMEIPVQGGRDCPIEHAQEIIAESAQYPDVRLFSVKIDGGLRPREDVTGAWCEASPGSVKTFSAIGYLFGRNLRRALNVPVGIINSSCGGTWIEAWFPASLQRGFADFDPASVATREGQSGMNTVEILYNGMIYPLHNFAIKGFCWYQGCSNVGRSTCYADKMVAMIDHWRELWGGERKPFYYVEIAPHEDGEQNVNEALVREQQARVMDMTDNVGMVCTNDLVYDYETWNVHPSQKEPIARRLAYWALSRDYGYGDAVKTIGPRFRSMEVLEGGVVRVHFDGSDCGFLVKGEIEGFELAGSDGVFRPAKAVRRRPDPTVLYVSNYDVGSPVYLRYNFKNCSVGRLWDAFGQPVVPFRTDNF</sequence>
<feature type="chain" id="PRO_5012056644" description="Sialate O-acetylesterase domain-containing protein" evidence="2">
    <location>
        <begin position="25"/>
        <end position="481"/>
    </location>
</feature>
<dbReference type="eggNOG" id="COG1649">
    <property type="taxonomic scope" value="Bacteria"/>
</dbReference>
<keyword evidence="1" id="KW-0378">Hydrolase</keyword>
<dbReference type="Proteomes" id="UP000195772">
    <property type="component" value="Unassembled WGS sequence"/>
</dbReference>
<dbReference type="AlphaFoldDB" id="A0A1Y3QZA0"/>
<feature type="signal peptide" evidence="2">
    <location>
        <begin position="1"/>
        <end position="24"/>
    </location>
</feature>
<feature type="domain" description="Sialate O-acetylesterase" evidence="3">
    <location>
        <begin position="111"/>
        <end position="349"/>
    </location>
</feature>
<evidence type="ECO:0000256" key="2">
    <source>
        <dbReference type="SAM" id="SignalP"/>
    </source>
</evidence>
<dbReference type="InterPro" id="IPR005181">
    <property type="entry name" value="SASA"/>
</dbReference>
<accession>A0A1Y3QZA0</accession>
<gene>
    <name evidence="4" type="ORF">B5G41_07995</name>
</gene>
<proteinExistence type="predicted"/>
<dbReference type="EMBL" id="NFHB01000004">
    <property type="protein sequence ID" value="OUN03618.1"/>
    <property type="molecule type" value="Genomic_DNA"/>
</dbReference>
<evidence type="ECO:0000259" key="3">
    <source>
        <dbReference type="Pfam" id="PF03629"/>
    </source>
</evidence>
<dbReference type="InterPro" id="IPR036514">
    <property type="entry name" value="SGNH_hydro_sf"/>
</dbReference>
<dbReference type="InterPro" id="IPR039329">
    <property type="entry name" value="SIAE"/>
</dbReference>
<name>A0A1Y3QZA0_9BACT</name>
<evidence type="ECO:0000313" key="5">
    <source>
        <dbReference type="Proteomes" id="UP000195772"/>
    </source>
</evidence>
<evidence type="ECO:0000256" key="1">
    <source>
        <dbReference type="ARBA" id="ARBA00022801"/>
    </source>
</evidence>
<comment type="caution">
    <text evidence="4">The sequence shown here is derived from an EMBL/GenBank/DDBJ whole genome shotgun (WGS) entry which is preliminary data.</text>
</comment>
<dbReference type="Gene3D" id="3.40.50.1110">
    <property type="entry name" value="SGNH hydrolase"/>
    <property type="match status" value="1"/>
</dbReference>